<comment type="similarity">
    <text evidence="1">Belongs to the LysR transcriptional regulatory family.</text>
</comment>
<dbReference type="SUPFAM" id="SSF46785">
    <property type="entry name" value="Winged helix' DNA-binding domain"/>
    <property type="match status" value="1"/>
</dbReference>
<dbReference type="InterPro" id="IPR005119">
    <property type="entry name" value="LysR_subst-bd"/>
</dbReference>
<protein>
    <submittedName>
        <fullName evidence="7">LysR family transcriptional regulator</fullName>
    </submittedName>
</protein>
<evidence type="ECO:0000256" key="4">
    <source>
        <dbReference type="ARBA" id="ARBA00023163"/>
    </source>
</evidence>
<dbReference type="PROSITE" id="PS50931">
    <property type="entry name" value="HTH_LYSR"/>
    <property type="match status" value="1"/>
</dbReference>
<feature type="compositionally biased region" description="Basic residues" evidence="5">
    <location>
        <begin position="332"/>
        <end position="344"/>
    </location>
</feature>
<dbReference type="Proteomes" id="UP001501391">
    <property type="component" value="Unassembled WGS sequence"/>
</dbReference>
<keyword evidence="3" id="KW-0238">DNA-binding</keyword>
<proteinExistence type="inferred from homology"/>
<sequence length="344" mass="36338">MRTSEGFTLTFKLSFNHPLKLDRMLDVRRLQVLRSVVTSGSVSAAATALGYTPSAVSQQVAALERQAGTALLERAGRGVRPTAAGLLLAEHAAAIERRLAEAGAALADLLTGRNGSLTVRYFATAGAELVAPAVAAFRADHPGVRLDLGSTDPADPLPEVLDGRADLAVVVRPRTAEQPGLRLVHLLDDPYRAVLPKGHPLAARRVLDLADLAGEPWVGSERPGPCLDTVLDACAAAGFRPRVAVDGEDYRAAQGFVAAGLGVALVPLLGLDRRHPGVAVRRLRGPEPVRTIQAAVREGAWGQPVLDRLLDALGGRARAVAHPGPRGESRRTVTRRTVTRRPSP</sequence>
<dbReference type="CDD" id="cd08423">
    <property type="entry name" value="PBP2_LTTR_like_6"/>
    <property type="match status" value="1"/>
</dbReference>
<keyword evidence="2" id="KW-0805">Transcription regulation</keyword>
<dbReference type="EMBL" id="BAAAOQ010000010">
    <property type="protein sequence ID" value="GAA2196718.1"/>
    <property type="molecule type" value="Genomic_DNA"/>
</dbReference>
<evidence type="ECO:0000256" key="2">
    <source>
        <dbReference type="ARBA" id="ARBA00023015"/>
    </source>
</evidence>
<name>A0ABN3BKI1_9ACTN</name>
<accession>A0ABN3BKI1</accession>
<organism evidence="7 8">
    <name type="scientific">Streptomyces bangladeshensis</name>
    <dbReference type="NCBI Taxonomy" id="295352"/>
    <lineage>
        <taxon>Bacteria</taxon>
        <taxon>Bacillati</taxon>
        <taxon>Actinomycetota</taxon>
        <taxon>Actinomycetes</taxon>
        <taxon>Kitasatosporales</taxon>
        <taxon>Streptomycetaceae</taxon>
        <taxon>Streptomyces</taxon>
    </lineage>
</organism>
<evidence type="ECO:0000256" key="5">
    <source>
        <dbReference type="SAM" id="MobiDB-lite"/>
    </source>
</evidence>
<dbReference type="PANTHER" id="PTHR30346:SF29">
    <property type="entry name" value="LYSR SUBSTRATE-BINDING"/>
    <property type="match status" value="1"/>
</dbReference>
<comment type="caution">
    <text evidence="7">The sequence shown here is derived from an EMBL/GenBank/DDBJ whole genome shotgun (WGS) entry which is preliminary data.</text>
</comment>
<evidence type="ECO:0000256" key="1">
    <source>
        <dbReference type="ARBA" id="ARBA00009437"/>
    </source>
</evidence>
<dbReference type="Pfam" id="PF00126">
    <property type="entry name" value="HTH_1"/>
    <property type="match status" value="1"/>
</dbReference>
<reference evidence="7 8" key="1">
    <citation type="journal article" date="2019" name="Int. J. Syst. Evol. Microbiol.">
        <title>The Global Catalogue of Microorganisms (GCM) 10K type strain sequencing project: providing services to taxonomists for standard genome sequencing and annotation.</title>
        <authorList>
            <consortium name="The Broad Institute Genomics Platform"/>
            <consortium name="The Broad Institute Genome Sequencing Center for Infectious Disease"/>
            <person name="Wu L."/>
            <person name="Ma J."/>
        </authorList>
    </citation>
    <scope>NUCLEOTIDE SEQUENCE [LARGE SCALE GENOMIC DNA]</scope>
    <source>
        <strain evidence="7 8">JCM 14924</strain>
    </source>
</reference>
<feature type="domain" description="HTH lysR-type" evidence="6">
    <location>
        <begin position="25"/>
        <end position="82"/>
    </location>
</feature>
<keyword evidence="4" id="KW-0804">Transcription</keyword>
<dbReference type="PANTHER" id="PTHR30346">
    <property type="entry name" value="TRANSCRIPTIONAL DUAL REGULATOR HCAR-RELATED"/>
    <property type="match status" value="1"/>
</dbReference>
<dbReference type="Gene3D" id="1.10.10.10">
    <property type="entry name" value="Winged helix-like DNA-binding domain superfamily/Winged helix DNA-binding domain"/>
    <property type="match status" value="1"/>
</dbReference>
<evidence type="ECO:0000256" key="3">
    <source>
        <dbReference type="ARBA" id="ARBA00023125"/>
    </source>
</evidence>
<dbReference type="InterPro" id="IPR036390">
    <property type="entry name" value="WH_DNA-bd_sf"/>
</dbReference>
<dbReference type="Pfam" id="PF03466">
    <property type="entry name" value="LysR_substrate"/>
    <property type="match status" value="1"/>
</dbReference>
<dbReference type="InterPro" id="IPR036388">
    <property type="entry name" value="WH-like_DNA-bd_sf"/>
</dbReference>
<gene>
    <name evidence="7" type="ORF">GCM10009787_32140</name>
</gene>
<evidence type="ECO:0000313" key="7">
    <source>
        <dbReference type="EMBL" id="GAA2196718.1"/>
    </source>
</evidence>
<dbReference type="InterPro" id="IPR000847">
    <property type="entry name" value="LysR_HTH_N"/>
</dbReference>
<dbReference type="Gene3D" id="3.40.190.10">
    <property type="entry name" value="Periplasmic binding protein-like II"/>
    <property type="match status" value="2"/>
</dbReference>
<feature type="region of interest" description="Disordered" evidence="5">
    <location>
        <begin position="317"/>
        <end position="344"/>
    </location>
</feature>
<evidence type="ECO:0000259" key="6">
    <source>
        <dbReference type="PROSITE" id="PS50931"/>
    </source>
</evidence>
<keyword evidence="8" id="KW-1185">Reference proteome</keyword>
<evidence type="ECO:0000313" key="8">
    <source>
        <dbReference type="Proteomes" id="UP001501391"/>
    </source>
</evidence>
<dbReference type="SUPFAM" id="SSF53850">
    <property type="entry name" value="Periplasmic binding protein-like II"/>
    <property type="match status" value="1"/>
</dbReference>